<name>A0ABW2C171_9PSEU</name>
<organism evidence="2 3">
    <name type="scientific">Haloechinothrix salitolerans</name>
    <dbReference type="NCBI Taxonomy" id="926830"/>
    <lineage>
        <taxon>Bacteria</taxon>
        <taxon>Bacillati</taxon>
        <taxon>Actinomycetota</taxon>
        <taxon>Actinomycetes</taxon>
        <taxon>Pseudonocardiales</taxon>
        <taxon>Pseudonocardiaceae</taxon>
        <taxon>Haloechinothrix</taxon>
    </lineage>
</organism>
<evidence type="ECO:0000256" key="1">
    <source>
        <dbReference type="SAM" id="Phobius"/>
    </source>
</evidence>
<protein>
    <recommendedName>
        <fullName evidence="4">Holin-X, holin superfamily III</fullName>
    </recommendedName>
</protein>
<dbReference type="RefSeq" id="WP_345392608.1">
    <property type="nucleotide sequence ID" value="NZ_BAABLA010000011.1"/>
</dbReference>
<sequence>MADQVLEIAYEAARAALREQDGTLTSLRNRATALLSAAMVGTSVSAAVGLLRTDVQRGAVFPPWAAWTLLSLVIAIGAAAMIALWPTRRWSFGPDPAKLLANAGGDIDEVRTAVTKALVTGIERNNQAIMLRGTAYRLGAALLLVEMAVLVIALVVGVG</sequence>
<dbReference type="EMBL" id="JBHSXX010000001">
    <property type="protein sequence ID" value="MFC6868534.1"/>
    <property type="molecule type" value="Genomic_DNA"/>
</dbReference>
<feature type="transmembrane region" description="Helical" evidence="1">
    <location>
        <begin position="64"/>
        <end position="85"/>
    </location>
</feature>
<gene>
    <name evidence="2" type="ORF">ACFQGD_15440</name>
</gene>
<evidence type="ECO:0008006" key="4">
    <source>
        <dbReference type="Google" id="ProtNLM"/>
    </source>
</evidence>
<dbReference type="Proteomes" id="UP001596337">
    <property type="component" value="Unassembled WGS sequence"/>
</dbReference>
<feature type="transmembrane region" description="Helical" evidence="1">
    <location>
        <begin position="138"/>
        <end position="158"/>
    </location>
</feature>
<evidence type="ECO:0000313" key="2">
    <source>
        <dbReference type="EMBL" id="MFC6868534.1"/>
    </source>
</evidence>
<keyword evidence="1" id="KW-0472">Membrane</keyword>
<keyword evidence="3" id="KW-1185">Reference proteome</keyword>
<comment type="caution">
    <text evidence="2">The sequence shown here is derived from an EMBL/GenBank/DDBJ whole genome shotgun (WGS) entry which is preliminary data.</text>
</comment>
<proteinExistence type="predicted"/>
<keyword evidence="1" id="KW-1133">Transmembrane helix</keyword>
<accession>A0ABW2C171</accession>
<reference evidence="3" key="1">
    <citation type="journal article" date="2019" name="Int. J. Syst. Evol. Microbiol.">
        <title>The Global Catalogue of Microorganisms (GCM) 10K type strain sequencing project: providing services to taxonomists for standard genome sequencing and annotation.</title>
        <authorList>
            <consortium name="The Broad Institute Genomics Platform"/>
            <consortium name="The Broad Institute Genome Sequencing Center for Infectious Disease"/>
            <person name="Wu L."/>
            <person name="Ma J."/>
        </authorList>
    </citation>
    <scope>NUCLEOTIDE SEQUENCE [LARGE SCALE GENOMIC DNA]</scope>
    <source>
        <strain evidence="3">KCTC 32255</strain>
    </source>
</reference>
<keyword evidence="1" id="KW-0812">Transmembrane</keyword>
<feature type="transmembrane region" description="Helical" evidence="1">
    <location>
        <begin position="33"/>
        <end position="52"/>
    </location>
</feature>
<evidence type="ECO:0000313" key="3">
    <source>
        <dbReference type="Proteomes" id="UP001596337"/>
    </source>
</evidence>